<gene>
    <name evidence="9" type="ORF">BARVI_09690</name>
</gene>
<comment type="subcellular location">
    <subcellularLocation>
        <location evidence="1">Cell membrane</location>
        <topology evidence="1">Multi-pass membrane protein</topology>
    </subcellularLocation>
</comment>
<dbReference type="GeneID" id="90529663"/>
<dbReference type="SUPFAM" id="SSF103473">
    <property type="entry name" value="MFS general substrate transporter"/>
    <property type="match status" value="1"/>
</dbReference>
<reference evidence="9 10" key="1">
    <citation type="submission" date="2013-12" db="EMBL/GenBank/DDBJ databases">
        <authorList>
            <consortium name="DOE Joint Genome Institute"/>
            <person name="Eisen J."/>
            <person name="Huntemann M."/>
            <person name="Han J."/>
            <person name="Chen A."/>
            <person name="Kyrpides N."/>
            <person name="Mavromatis K."/>
            <person name="Markowitz V."/>
            <person name="Palaniappan K."/>
            <person name="Ivanova N."/>
            <person name="Schaumberg A."/>
            <person name="Pati A."/>
            <person name="Liolios K."/>
            <person name="Nordberg H.P."/>
            <person name="Cantor M.N."/>
            <person name="Hua S.X."/>
            <person name="Woyke T."/>
        </authorList>
    </citation>
    <scope>NUCLEOTIDE SEQUENCE [LARGE SCALE GENOMIC DNA]</scope>
    <source>
        <strain evidence="10">DSM 18177</strain>
    </source>
</reference>
<feature type="domain" description="Major facilitator superfamily (MFS) profile" evidence="8">
    <location>
        <begin position="215"/>
        <end position="418"/>
    </location>
</feature>
<evidence type="ECO:0000256" key="6">
    <source>
        <dbReference type="ARBA" id="ARBA00023136"/>
    </source>
</evidence>
<dbReference type="STRING" id="880074.BARVI_09690"/>
<dbReference type="PROSITE" id="PS50850">
    <property type="entry name" value="MFS"/>
    <property type="match status" value="1"/>
</dbReference>
<evidence type="ECO:0000256" key="7">
    <source>
        <dbReference type="SAM" id="Phobius"/>
    </source>
</evidence>
<dbReference type="RefSeq" id="WP_038534333.1">
    <property type="nucleotide sequence ID" value="NZ_CP007034.1"/>
</dbReference>
<feature type="transmembrane region" description="Helical" evidence="7">
    <location>
        <begin position="12"/>
        <end position="32"/>
    </location>
</feature>
<dbReference type="PATRIC" id="fig|880074.11.peg.2011"/>
<feature type="transmembrane region" description="Helical" evidence="7">
    <location>
        <begin position="388"/>
        <end position="408"/>
    </location>
</feature>
<keyword evidence="6 7" id="KW-0472">Membrane</keyword>
<sequence>MKNIKLRLIVMNFLQFFIWGAWLCTLGLYMTTPTEEGGLAFDGALVGSVFALSGIASLIMPALIGIVSDKWINAERLMGGLHFVGAIALFSAAFISDYDWFKIAMLVNMLAYMPTLSLSYTVAYNAIDKAGLDRVKDYPPVRVWGTVGFIVAMWIDNFTGFSANNGQLIMAGVASVVMGFYCFTLPACPPAKAMKNSGLLSMLGLDALSLFKNYRTAVFLLFSFLLGAALQVTNMYGVPFLDSFKATSPDSWAVKYAVILSSLSQVSETLFILAIPFFMSRYGIKRVMIISFMAWVLRFGFFAIGGPEGFSVLFLILSMIVYGMAFDFFNVSGSLFIADEAPAEIKASAQGIFMMMTNGLGSIVGGYGAGWVIKSHTVAGVIDWTSCWTIFAGYALVIGVLFALTFHYKHQRVKPANA</sequence>
<feature type="transmembrane region" description="Helical" evidence="7">
    <location>
        <begin position="77"/>
        <end position="95"/>
    </location>
</feature>
<keyword evidence="2" id="KW-0813">Transport</keyword>
<dbReference type="NCBIfam" id="TIGR00889">
    <property type="entry name" value="2A0110"/>
    <property type="match status" value="1"/>
</dbReference>
<evidence type="ECO:0000313" key="10">
    <source>
        <dbReference type="Proteomes" id="UP000018901"/>
    </source>
</evidence>
<dbReference type="PANTHER" id="PTHR23522">
    <property type="entry name" value="BLL5896 PROTEIN"/>
    <property type="match status" value="1"/>
</dbReference>
<dbReference type="GO" id="GO:0015212">
    <property type="term" value="F:cytidine transmembrane transporter activity"/>
    <property type="evidence" value="ECO:0007669"/>
    <property type="project" value="TreeGrafter"/>
</dbReference>
<dbReference type="OrthoDB" id="9783013at2"/>
<keyword evidence="4 7" id="KW-0812">Transmembrane</keyword>
<evidence type="ECO:0000256" key="1">
    <source>
        <dbReference type="ARBA" id="ARBA00004651"/>
    </source>
</evidence>
<dbReference type="CDD" id="cd06177">
    <property type="entry name" value="MFS_NHS"/>
    <property type="match status" value="1"/>
</dbReference>
<dbReference type="Gene3D" id="1.20.1250.20">
    <property type="entry name" value="MFS general substrate transporter like domains"/>
    <property type="match status" value="2"/>
</dbReference>
<evidence type="ECO:0000256" key="2">
    <source>
        <dbReference type="ARBA" id="ARBA00022448"/>
    </source>
</evidence>
<feature type="transmembrane region" description="Helical" evidence="7">
    <location>
        <begin position="217"/>
        <end position="236"/>
    </location>
</feature>
<evidence type="ECO:0000256" key="4">
    <source>
        <dbReference type="ARBA" id="ARBA00022692"/>
    </source>
</evidence>
<dbReference type="InterPro" id="IPR036259">
    <property type="entry name" value="MFS_trans_sf"/>
</dbReference>
<dbReference type="GO" id="GO:0015213">
    <property type="term" value="F:uridine transmembrane transporter activity"/>
    <property type="evidence" value="ECO:0007669"/>
    <property type="project" value="TreeGrafter"/>
</dbReference>
<accession>W0ETT6</accession>
<evidence type="ECO:0000259" key="8">
    <source>
        <dbReference type="PROSITE" id="PS50850"/>
    </source>
</evidence>
<dbReference type="GO" id="GO:0005886">
    <property type="term" value="C:plasma membrane"/>
    <property type="evidence" value="ECO:0007669"/>
    <property type="project" value="UniProtKB-SubCell"/>
</dbReference>
<dbReference type="AlphaFoldDB" id="W0ETT6"/>
<dbReference type="PANTHER" id="PTHR23522:SF4">
    <property type="entry name" value="NUCLEOSIDE PERMEASE NUPG-RELATED"/>
    <property type="match status" value="1"/>
</dbReference>
<organism evidence="9 10">
    <name type="scientific">Barnesiella viscericola DSM 18177</name>
    <dbReference type="NCBI Taxonomy" id="880074"/>
    <lineage>
        <taxon>Bacteria</taxon>
        <taxon>Pseudomonadati</taxon>
        <taxon>Bacteroidota</taxon>
        <taxon>Bacteroidia</taxon>
        <taxon>Bacteroidales</taxon>
        <taxon>Barnesiellaceae</taxon>
        <taxon>Barnesiella</taxon>
    </lineage>
</organism>
<protein>
    <submittedName>
        <fullName evidence="9">Nucleoside permease</fullName>
    </submittedName>
</protein>
<proteinExistence type="predicted"/>
<evidence type="ECO:0000256" key="5">
    <source>
        <dbReference type="ARBA" id="ARBA00022989"/>
    </source>
</evidence>
<evidence type="ECO:0000256" key="3">
    <source>
        <dbReference type="ARBA" id="ARBA00022475"/>
    </source>
</evidence>
<feature type="transmembrane region" description="Helical" evidence="7">
    <location>
        <begin position="310"/>
        <end position="331"/>
    </location>
</feature>
<feature type="transmembrane region" description="Helical" evidence="7">
    <location>
        <begin position="101"/>
        <end position="127"/>
    </location>
</feature>
<dbReference type="Pfam" id="PF03825">
    <property type="entry name" value="Nuc_H_symport"/>
    <property type="match status" value="1"/>
</dbReference>
<feature type="transmembrane region" description="Helical" evidence="7">
    <location>
        <begin position="139"/>
        <end position="155"/>
    </location>
</feature>
<feature type="transmembrane region" description="Helical" evidence="7">
    <location>
        <begin position="256"/>
        <end position="275"/>
    </location>
</feature>
<dbReference type="EMBL" id="CP007034">
    <property type="protein sequence ID" value="AHF12968.1"/>
    <property type="molecule type" value="Genomic_DNA"/>
</dbReference>
<keyword evidence="5 7" id="KW-1133">Transmembrane helix</keyword>
<name>W0ETT6_9BACT</name>
<feature type="transmembrane region" description="Helical" evidence="7">
    <location>
        <begin position="44"/>
        <end position="65"/>
    </location>
</feature>
<dbReference type="KEGG" id="bvs:BARVI_09690"/>
<dbReference type="HOGENOM" id="CLU_013133_1_2_10"/>
<evidence type="ECO:0000313" key="9">
    <source>
        <dbReference type="EMBL" id="AHF12968.1"/>
    </source>
</evidence>
<keyword evidence="3" id="KW-1003">Cell membrane</keyword>
<dbReference type="InterPro" id="IPR020846">
    <property type="entry name" value="MFS_dom"/>
</dbReference>
<dbReference type="eggNOG" id="COG2211">
    <property type="taxonomic scope" value="Bacteria"/>
</dbReference>
<keyword evidence="10" id="KW-1185">Reference proteome</keyword>
<dbReference type="InterPro" id="IPR004740">
    <property type="entry name" value="Nuc_H_symport"/>
</dbReference>
<feature type="transmembrane region" description="Helical" evidence="7">
    <location>
        <begin position="352"/>
        <end position="373"/>
    </location>
</feature>
<feature type="transmembrane region" description="Helical" evidence="7">
    <location>
        <begin position="167"/>
        <end position="188"/>
    </location>
</feature>
<dbReference type="Proteomes" id="UP000018901">
    <property type="component" value="Chromosome"/>
</dbReference>
<dbReference type="FunFam" id="1.20.1250.20:FF:000012">
    <property type="entry name" value="Nucleoside permease NupG"/>
    <property type="match status" value="1"/>
</dbReference>